<dbReference type="SUPFAM" id="SSF55073">
    <property type="entry name" value="Nucleotide cyclase"/>
    <property type="match status" value="1"/>
</dbReference>
<dbReference type="PANTHER" id="PTHR33121">
    <property type="entry name" value="CYCLIC DI-GMP PHOSPHODIESTERASE PDEF"/>
    <property type="match status" value="1"/>
</dbReference>
<dbReference type="Gene3D" id="3.20.20.450">
    <property type="entry name" value="EAL domain"/>
    <property type="match status" value="1"/>
</dbReference>
<dbReference type="InterPro" id="IPR043128">
    <property type="entry name" value="Rev_trsase/Diguanyl_cyclase"/>
</dbReference>
<feature type="domain" description="GGDEF" evidence="2">
    <location>
        <begin position="87"/>
        <end position="219"/>
    </location>
</feature>
<dbReference type="InterPro" id="IPR035919">
    <property type="entry name" value="EAL_sf"/>
</dbReference>
<dbReference type="AlphaFoldDB" id="A0A7Z7JGG4"/>
<dbReference type="InterPro" id="IPR001633">
    <property type="entry name" value="EAL_dom"/>
</dbReference>
<name>A0A7Z7JGG4_9BURK</name>
<protein>
    <submittedName>
        <fullName evidence="3">Putative diguanylate phosphodiesterase (EAL domain)</fullName>
    </submittedName>
</protein>
<dbReference type="InterPro" id="IPR029787">
    <property type="entry name" value="Nucleotide_cyclase"/>
</dbReference>
<dbReference type="EMBL" id="LT978514">
    <property type="protein sequence ID" value="SPC23169.1"/>
    <property type="molecule type" value="Genomic_DNA"/>
</dbReference>
<gene>
    <name evidence="3" type="ORF">CBM2594_B50410</name>
</gene>
<organism evidence="3 4">
    <name type="scientific">Cupriavidus taiwanensis</name>
    <dbReference type="NCBI Taxonomy" id="164546"/>
    <lineage>
        <taxon>Bacteria</taxon>
        <taxon>Pseudomonadati</taxon>
        <taxon>Pseudomonadota</taxon>
        <taxon>Betaproteobacteria</taxon>
        <taxon>Burkholderiales</taxon>
        <taxon>Burkholderiaceae</taxon>
        <taxon>Cupriavidus</taxon>
    </lineage>
</organism>
<feature type="domain" description="EAL" evidence="1">
    <location>
        <begin position="225"/>
        <end position="476"/>
    </location>
</feature>
<dbReference type="InterPro" id="IPR050706">
    <property type="entry name" value="Cyclic-di-GMP_PDE-like"/>
</dbReference>
<dbReference type="Proteomes" id="UP000257139">
    <property type="component" value="Chromosome CBM2594_b"/>
</dbReference>
<reference evidence="3 4" key="1">
    <citation type="submission" date="2018-01" db="EMBL/GenBank/DDBJ databases">
        <authorList>
            <person name="Clerissi C."/>
        </authorList>
    </citation>
    <scope>NUCLEOTIDE SEQUENCE [LARGE SCALE GENOMIC DNA]</scope>
    <source>
        <strain evidence="3">Cupriavidus taiwanensis STM 6021</strain>
    </source>
</reference>
<dbReference type="PANTHER" id="PTHR33121:SF70">
    <property type="entry name" value="SIGNALING PROTEIN YKOW"/>
    <property type="match status" value="1"/>
</dbReference>
<dbReference type="PROSITE" id="PS50883">
    <property type="entry name" value="EAL"/>
    <property type="match status" value="1"/>
</dbReference>
<dbReference type="PROSITE" id="PS50887">
    <property type="entry name" value="GGDEF"/>
    <property type="match status" value="1"/>
</dbReference>
<dbReference type="GO" id="GO:0071111">
    <property type="term" value="F:cyclic-guanylate-specific phosphodiesterase activity"/>
    <property type="evidence" value="ECO:0007669"/>
    <property type="project" value="InterPro"/>
</dbReference>
<dbReference type="Gene3D" id="3.30.70.270">
    <property type="match status" value="1"/>
</dbReference>
<evidence type="ECO:0000259" key="1">
    <source>
        <dbReference type="PROSITE" id="PS50883"/>
    </source>
</evidence>
<accession>A0A7Z7JGG4</accession>
<evidence type="ECO:0000259" key="2">
    <source>
        <dbReference type="PROSITE" id="PS50887"/>
    </source>
</evidence>
<evidence type="ECO:0000313" key="4">
    <source>
        <dbReference type="Proteomes" id="UP000257139"/>
    </source>
</evidence>
<dbReference type="SMART" id="SM00052">
    <property type="entry name" value="EAL"/>
    <property type="match status" value="1"/>
</dbReference>
<dbReference type="CDD" id="cd01948">
    <property type="entry name" value="EAL"/>
    <property type="match status" value="1"/>
</dbReference>
<dbReference type="InterPro" id="IPR000160">
    <property type="entry name" value="GGDEF_dom"/>
</dbReference>
<sequence>MIGLRGPQAAAARMAAAWQRMPGSLPKNQFRYGETRTPQVMVRRHAKSCMDPDADDIVKGTAGGRDGAIQPSALVSALTARRAQAGHRAAILAIRLDRFASACETLGPDRSARLRGIVQARIACLLPPGAFMDWMAAADLVVITRLPAGVQDPGQVASRVADDLSRPFALDGFELHLSCSIGVANDHADIPAERSLQQAFDAMLRVNRQGGAGLARADKPVSPPAAPLLAALPDALERGELSLQLQPRADLAGAAVSGYTVRLRWQHPVLGRVAPQDFLPGVETLGLVGRIGNWLLESVLPLVRAAATIGPLRFTLLASSAQLHRPQMVEALAQALDAGGIAPAHLCIELPAGTVPTDADLIDRFAALRRRGLQLALGDFDDSPACREALAALQPDAVTLDARGLGHAREALGRADSLREACRAARRARASVCAKGIETRQQLDAVRSWGCHSVQGYLLAQPFPAVWLLQTHAAIQQRARALLAPPA</sequence>
<proteinExistence type="predicted"/>
<evidence type="ECO:0000313" key="3">
    <source>
        <dbReference type="EMBL" id="SPC23169.1"/>
    </source>
</evidence>
<dbReference type="Pfam" id="PF00563">
    <property type="entry name" value="EAL"/>
    <property type="match status" value="1"/>
</dbReference>
<dbReference type="SUPFAM" id="SSF141868">
    <property type="entry name" value="EAL domain-like"/>
    <property type="match status" value="1"/>
</dbReference>